<dbReference type="Proteomes" id="UP000009080">
    <property type="component" value="Chromosome"/>
</dbReference>
<sequence length="335" mass="37153">MATSKPIPAWLQPVVLLDLLAARGINALPALQGTALFPGDRPFTGHQLSPQHYDRLLANGHRLWRGDDFCFQLAHQLSGYGIGPLAEALRETACAAAQLTLISRFANLVSPSTALRIHQVEPDDWFLLFGGTYTLTPSPLALRCAIALISRELKRSEKGVRLDAYLREPSPADRHQFQVHVAGRCHFGMPINALRLRKSTPPCRRAPTLRAQVALQQCESLCPIDRSTLTSVQDRLWSTATTLSLSECAQQMGISAATLKRRLQSEKVSFQQISDNLRAERAMIDLLLSGASVEEVGARLNFHDSSNFRRAFKRWTGMTPSDLRAVYRELFSGAN</sequence>
<dbReference type="OrthoDB" id="6816069at2"/>
<dbReference type="PROSITE" id="PS01124">
    <property type="entry name" value="HTH_ARAC_FAMILY_2"/>
    <property type="match status" value="1"/>
</dbReference>
<gene>
    <name evidence="5" type="ordered locus">TERTU_4620</name>
</gene>
<dbReference type="InterPro" id="IPR018060">
    <property type="entry name" value="HTH_AraC"/>
</dbReference>
<dbReference type="PROSITE" id="PS00041">
    <property type="entry name" value="HTH_ARAC_FAMILY_1"/>
    <property type="match status" value="1"/>
</dbReference>
<keyword evidence="2" id="KW-0238">DNA-binding</keyword>
<evidence type="ECO:0000256" key="2">
    <source>
        <dbReference type="ARBA" id="ARBA00023125"/>
    </source>
</evidence>
<dbReference type="SMART" id="SM00342">
    <property type="entry name" value="HTH_ARAC"/>
    <property type="match status" value="1"/>
</dbReference>
<reference evidence="5 6" key="1">
    <citation type="journal article" date="2009" name="PLoS ONE">
        <title>The complete genome of Teredinibacter turnerae T7901: an intracellular endosymbiont of marine wood-boring bivalves (shipworms).</title>
        <authorList>
            <person name="Yang J.C."/>
            <person name="Madupu R."/>
            <person name="Durkin A.S."/>
            <person name="Ekborg N.A."/>
            <person name="Pedamallu C.S."/>
            <person name="Hostetler J.B."/>
            <person name="Radune D."/>
            <person name="Toms B.S."/>
            <person name="Henrissat B."/>
            <person name="Coutinho P.M."/>
            <person name="Schwarz S."/>
            <person name="Field L."/>
            <person name="Trindade-Silva A.E."/>
            <person name="Soares C.A.G."/>
            <person name="Elshahawi S."/>
            <person name="Hanora A."/>
            <person name="Schmidt E.W."/>
            <person name="Haygood M.G."/>
            <person name="Posfai J."/>
            <person name="Benner J."/>
            <person name="Madinger C."/>
            <person name="Nove J."/>
            <person name="Anton B."/>
            <person name="Chaudhary K."/>
            <person name="Foster J."/>
            <person name="Holman A."/>
            <person name="Kumar S."/>
            <person name="Lessard P.A."/>
            <person name="Luyten Y.A."/>
            <person name="Slatko B."/>
            <person name="Wood N."/>
            <person name="Wu B."/>
            <person name="Teplitski M."/>
            <person name="Mougous J.D."/>
            <person name="Ward N."/>
            <person name="Eisen J.A."/>
            <person name="Badger J.H."/>
            <person name="Distel D.L."/>
        </authorList>
    </citation>
    <scope>NUCLEOTIDE SEQUENCE [LARGE SCALE GENOMIC DNA]</scope>
    <source>
        <strain evidence="6">ATCC 39867 / T7901</strain>
    </source>
</reference>
<keyword evidence="1" id="KW-0805">Transcription regulation</keyword>
<dbReference type="InterPro" id="IPR018062">
    <property type="entry name" value="HTH_AraC-typ_CS"/>
</dbReference>
<dbReference type="RefSeq" id="WP_015817713.1">
    <property type="nucleotide sequence ID" value="NC_012997.1"/>
</dbReference>
<dbReference type="AlphaFoldDB" id="C5BJX6"/>
<dbReference type="Gene3D" id="1.10.10.60">
    <property type="entry name" value="Homeodomain-like"/>
    <property type="match status" value="1"/>
</dbReference>
<protein>
    <submittedName>
        <fullName evidence="5">Transcriptional regulator, AraC family</fullName>
    </submittedName>
</protein>
<dbReference type="HOGENOM" id="CLU_047522_3_5_6"/>
<name>C5BJX6_TERTT</name>
<organism evidence="5 6">
    <name type="scientific">Teredinibacter turnerae (strain ATCC 39867 / T7901)</name>
    <dbReference type="NCBI Taxonomy" id="377629"/>
    <lineage>
        <taxon>Bacteria</taxon>
        <taxon>Pseudomonadati</taxon>
        <taxon>Pseudomonadota</taxon>
        <taxon>Gammaproteobacteria</taxon>
        <taxon>Cellvibrionales</taxon>
        <taxon>Cellvibrionaceae</taxon>
        <taxon>Teredinibacter</taxon>
    </lineage>
</organism>
<keyword evidence="3" id="KW-0804">Transcription</keyword>
<dbReference type="InterPro" id="IPR009057">
    <property type="entry name" value="Homeodomain-like_sf"/>
</dbReference>
<dbReference type="STRING" id="377629.TERTU_4620"/>
<dbReference type="SUPFAM" id="SSF46689">
    <property type="entry name" value="Homeodomain-like"/>
    <property type="match status" value="1"/>
</dbReference>
<dbReference type="GO" id="GO:0005829">
    <property type="term" value="C:cytosol"/>
    <property type="evidence" value="ECO:0007669"/>
    <property type="project" value="TreeGrafter"/>
</dbReference>
<evidence type="ECO:0000313" key="6">
    <source>
        <dbReference type="Proteomes" id="UP000009080"/>
    </source>
</evidence>
<accession>C5BJX6</accession>
<keyword evidence="6" id="KW-1185">Reference proteome</keyword>
<evidence type="ECO:0000259" key="4">
    <source>
        <dbReference type="PROSITE" id="PS01124"/>
    </source>
</evidence>
<dbReference type="eggNOG" id="COG2207">
    <property type="taxonomic scope" value="Bacteria"/>
</dbReference>
<dbReference type="KEGG" id="ttu:TERTU_4620"/>
<feature type="domain" description="HTH araC/xylS-type" evidence="4">
    <location>
        <begin position="226"/>
        <end position="326"/>
    </location>
</feature>
<dbReference type="EMBL" id="CP001614">
    <property type="protein sequence ID" value="ACR11601.1"/>
    <property type="molecule type" value="Genomic_DNA"/>
</dbReference>
<evidence type="ECO:0000313" key="5">
    <source>
        <dbReference type="EMBL" id="ACR11601.1"/>
    </source>
</evidence>
<dbReference type="Pfam" id="PF12833">
    <property type="entry name" value="HTH_18"/>
    <property type="match status" value="1"/>
</dbReference>
<dbReference type="PANTHER" id="PTHR47894">
    <property type="entry name" value="HTH-TYPE TRANSCRIPTIONAL REGULATOR GADX"/>
    <property type="match status" value="1"/>
</dbReference>
<dbReference type="Pfam" id="PF12625">
    <property type="entry name" value="Arabinose_bd"/>
    <property type="match status" value="1"/>
</dbReference>
<dbReference type="InterPro" id="IPR032687">
    <property type="entry name" value="AraC-type_N"/>
</dbReference>
<dbReference type="GO" id="GO:0000976">
    <property type="term" value="F:transcription cis-regulatory region binding"/>
    <property type="evidence" value="ECO:0007669"/>
    <property type="project" value="TreeGrafter"/>
</dbReference>
<evidence type="ECO:0000256" key="3">
    <source>
        <dbReference type="ARBA" id="ARBA00023163"/>
    </source>
</evidence>
<dbReference type="GO" id="GO:0003700">
    <property type="term" value="F:DNA-binding transcription factor activity"/>
    <property type="evidence" value="ECO:0007669"/>
    <property type="project" value="InterPro"/>
</dbReference>
<dbReference type="PANTHER" id="PTHR47894:SF1">
    <property type="entry name" value="HTH-TYPE TRANSCRIPTIONAL REGULATOR VQSM"/>
    <property type="match status" value="1"/>
</dbReference>
<evidence type="ECO:0000256" key="1">
    <source>
        <dbReference type="ARBA" id="ARBA00023015"/>
    </source>
</evidence>
<proteinExistence type="predicted"/>